<evidence type="ECO:0000313" key="3">
    <source>
        <dbReference type="Proteomes" id="UP000238164"/>
    </source>
</evidence>
<feature type="region of interest" description="Disordered" evidence="1">
    <location>
        <begin position="22"/>
        <end position="51"/>
    </location>
</feature>
<sequence length="267" mass="29336">MVVLLIVVGLVVAGLQTLPIGTDPVPLPGSSTTPSPSSSTPTTNKSTGVGVPELTDSALYRQTLSGTCPKPVKTISSRSQYQQQVDDLIACLETLYRPVIDSAGGDFSTVSRTFYDKTVASPCGKETDAYAFYCETDNTMYFSNRVYEDAQYARLSVADVVVHEYGHHVQAMMNFFDESDGLDEKRTVTIRRIELQVFCWTYYVFAHVPSFELTGSDKEFFLDVWGDTTDAEGHGSVKAQQYWGPRGLDGENLGACNTWAVNADKVK</sequence>
<gene>
    <name evidence="2" type="ORF">MPLG2_2715</name>
</gene>
<proteinExistence type="predicted"/>
<dbReference type="InterPro" id="IPR007343">
    <property type="entry name" value="Uncharacterised_pept_Zn_put"/>
</dbReference>
<dbReference type="Pfam" id="PF04228">
    <property type="entry name" value="Zn_peptidase"/>
    <property type="match status" value="1"/>
</dbReference>
<keyword evidence="3" id="KW-1185">Reference proteome</keyword>
<evidence type="ECO:0000256" key="1">
    <source>
        <dbReference type="SAM" id="MobiDB-lite"/>
    </source>
</evidence>
<evidence type="ECO:0000313" key="2">
    <source>
        <dbReference type="EMBL" id="SPD87745.1"/>
    </source>
</evidence>
<dbReference type="KEGG" id="mgg:MPLG2_2715"/>
<reference evidence="2 3" key="1">
    <citation type="submission" date="2018-02" db="EMBL/GenBank/DDBJ databases">
        <authorList>
            <person name="Cohen D.B."/>
            <person name="Kent A.D."/>
        </authorList>
    </citation>
    <scope>NUCLEOTIDE SEQUENCE [LARGE SCALE GENOMIC DNA]</scope>
    <source>
        <strain evidence="2">1</strain>
    </source>
</reference>
<evidence type="ECO:0008006" key="4">
    <source>
        <dbReference type="Google" id="ProtNLM"/>
    </source>
</evidence>
<dbReference type="Proteomes" id="UP000238164">
    <property type="component" value="Chromosome 1"/>
</dbReference>
<protein>
    <recommendedName>
        <fullName evidence="4">Neutral zinc metallopeptidase</fullName>
    </recommendedName>
</protein>
<name>A0A2N9JI49_9ACTN</name>
<dbReference type="AlphaFoldDB" id="A0A2N9JI49"/>
<accession>A0A2N9JI49</accession>
<feature type="compositionally biased region" description="Low complexity" evidence="1">
    <location>
        <begin position="28"/>
        <end position="47"/>
    </location>
</feature>
<dbReference type="SUPFAM" id="SSF55486">
    <property type="entry name" value="Metalloproteases ('zincins'), catalytic domain"/>
    <property type="match status" value="1"/>
</dbReference>
<dbReference type="EMBL" id="LT985188">
    <property type="protein sequence ID" value="SPD87745.1"/>
    <property type="molecule type" value="Genomic_DNA"/>
</dbReference>
<organism evidence="2 3">
    <name type="scientific">Micropruina glycogenica</name>
    <dbReference type="NCBI Taxonomy" id="75385"/>
    <lineage>
        <taxon>Bacteria</taxon>
        <taxon>Bacillati</taxon>
        <taxon>Actinomycetota</taxon>
        <taxon>Actinomycetes</taxon>
        <taxon>Propionibacteriales</taxon>
        <taxon>Nocardioidaceae</taxon>
        <taxon>Micropruina</taxon>
    </lineage>
</organism>